<dbReference type="GeneID" id="63679667"/>
<dbReference type="HOGENOM" id="CLU_010128_0_0_1"/>
<dbReference type="EMBL" id="AWTV01000009">
    <property type="protein sequence ID" value="KIH88575.1"/>
    <property type="molecule type" value="Genomic_DNA"/>
</dbReference>
<keyword evidence="6" id="KW-1185">Reference proteome</keyword>
<evidence type="ECO:0000313" key="5">
    <source>
        <dbReference type="EMBL" id="KIH88575.1"/>
    </source>
</evidence>
<feature type="compositionally biased region" description="Basic and acidic residues" evidence="4">
    <location>
        <begin position="636"/>
        <end position="648"/>
    </location>
</feature>
<protein>
    <recommendedName>
        <fullName evidence="7">Nima interactive protein</fullName>
    </recommendedName>
</protein>
<proteinExistence type="inferred from homology"/>
<dbReference type="RefSeq" id="XP_040616585.1">
    <property type="nucleotide sequence ID" value="XM_040764746.1"/>
</dbReference>
<feature type="compositionally biased region" description="Basic residues" evidence="4">
    <location>
        <begin position="1021"/>
        <end position="1030"/>
    </location>
</feature>
<feature type="compositionally biased region" description="Basic and acidic residues" evidence="4">
    <location>
        <begin position="563"/>
        <end position="572"/>
    </location>
</feature>
<feature type="region of interest" description="Disordered" evidence="4">
    <location>
        <begin position="428"/>
        <end position="648"/>
    </location>
</feature>
<evidence type="ECO:0000256" key="4">
    <source>
        <dbReference type="SAM" id="MobiDB-lite"/>
    </source>
</evidence>
<dbReference type="VEuPathDB" id="FungiDB:SPBR_06490"/>
<feature type="compositionally biased region" description="Polar residues" evidence="4">
    <location>
        <begin position="713"/>
        <end position="729"/>
    </location>
</feature>
<feature type="region of interest" description="Disordered" evidence="4">
    <location>
        <begin position="665"/>
        <end position="912"/>
    </location>
</feature>
<accession>A0A0C2INM0</accession>
<feature type="compositionally biased region" description="Basic and acidic residues" evidence="4">
    <location>
        <begin position="180"/>
        <end position="194"/>
    </location>
</feature>
<dbReference type="InterPro" id="IPR021622">
    <property type="entry name" value="Afadin/alpha-actinin-bd"/>
</dbReference>
<keyword evidence="2 3" id="KW-0175">Coiled coil</keyword>
<evidence type="ECO:0000256" key="1">
    <source>
        <dbReference type="ARBA" id="ARBA00009291"/>
    </source>
</evidence>
<comment type="caution">
    <text evidence="5">The sequence shown here is derived from an EMBL/GenBank/DDBJ whole genome shotgun (WGS) entry which is preliminary data.</text>
</comment>
<feature type="region of interest" description="Disordered" evidence="4">
    <location>
        <begin position="33"/>
        <end position="63"/>
    </location>
</feature>
<feature type="compositionally biased region" description="Acidic residues" evidence="4">
    <location>
        <begin position="500"/>
        <end position="513"/>
    </location>
</feature>
<evidence type="ECO:0000313" key="6">
    <source>
        <dbReference type="Proteomes" id="UP000031575"/>
    </source>
</evidence>
<dbReference type="Proteomes" id="UP000031575">
    <property type="component" value="Unassembled WGS sequence"/>
</dbReference>
<feature type="compositionally biased region" description="Basic and acidic residues" evidence="4">
    <location>
        <begin position="969"/>
        <end position="982"/>
    </location>
</feature>
<feature type="region of interest" description="Disordered" evidence="4">
    <location>
        <begin position="180"/>
        <end position="241"/>
    </location>
</feature>
<dbReference type="Pfam" id="PF11559">
    <property type="entry name" value="ADIP"/>
    <property type="match status" value="1"/>
</dbReference>
<organism evidence="5 6">
    <name type="scientific">Sporothrix brasiliensis 5110</name>
    <dbReference type="NCBI Taxonomy" id="1398154"/>
    <lineage>
        <taxon>Eukaryota</taxon>
        <taxon>Fungi</taxon>
        <taxon>Dikarya</taxon>
        <taxon>Ascomycota</taxon>
        <taxon>Pezizomycotina</taxon>
        <taxon>Sordariomycetes</taxon>
        <taxon>Sordariomycetidae</taxon>
        <taxon>Ophiostomatales</taxon>
        <taxon>Ophiostomataceae</taxon>
        <taxon>Sporothrix</taxon>
    </lineage>
</organism>
<gene>
    <name evidence="5" type="ORF">SPBR_06490</name>
</gene>
<feature type="compositionally biased region" description="Low complexity" evidence="4">
    <location>
        <begin position="884"/>
        <end position="904"/>
    </location>
</feature>
<feature type="compositionally biased region" description="Low complexity" evidence="4">
    <location>
        <begin position="1048"/>
        <end position="1068"/>
    </location>
</feature>
<feature type="region of interest" description="Disordered" evidence="4">
    <location>
        <begin position="944"/>
        <end position="1068"/>
    </location>
</feature>
<evidence type="ECO:0008006" key="7">
    <source>
        <dbReference type="Google" id="ProtNLM"/>
    </source>
</evidence>
<evidence type="ECO:0000256" key="2">
    <source>
        <dbReference type="ARBA" id="ARBA00023054"/>
    </source>
</evidence>
<dbReference type="OrthoDB" id="312015at2759"/>
<feature type="compositionally biased region" description="Gly residues" evidence="4">
    <location>
        <begin position="868"/>
        <end position="883"/>
    </location>
</feature>
<feature type="compositionally biased region" description="Low complexity" evidence="4">
    <location>
        <begin position="599"/>
        <end position="631"/>
    </location>
</feature>
<comment type="similarity">
    <text evidence="1">Belongs to the ADIP family.</text>
</comment>
<feature type="compositionally biased region" description="Low complexity" evidence="4">
    <location>
        <begin position="786"/>
        <end position="798"/>
    </location>
</feature>
<feature type="compositionally biased region" description="Basic and acidic residues" evidence="4">
    <location>
        <begin position="803"/>
        <end position="815"/>
    </location>
</feature>
<feature type="coiled-coil region" evidence="3">
    <location>
        <begin position="129"/>
        <end position="163"/>
    </location>
</feature>
<feature type="compositionally biased region" description="Low complexity" evidence="4">
    <location>
        <begin position="195"/>
        <end position="211"/>
    </location>
</feature>
<evidence type="ECO:0000256" key="3">
    <source>
        <dbReference type="SAM" id="Coils"/>
    </source>
</evidence>
<sequence>MTDIENLRTASLYINNQLLSRGLLRDGQAIDFADPAGRSRKGKEKAGDATDGKTDEKAGDNTADTMSRVISVVNDLILRRDRDAEHRESLSTALRTVRAESLRQSNDLQRAIERHAEAQRRADLGEAAEASLRAQLVAADAANRKLREEAARMRQQVAQTRASCANEVRKRDRQIDGLKKAVSDAGRARGERRSSAITTITISGGDSSSSTVHHPQHTPRSALGSLQSTPTTRSSATNVAADATTTSEYDLRSETNAFLADLARGLSDDNEMLLDLVRHTSRRLQAMSGYVPAGEEDARGATGEGATATSMVDCAALAAEMEAVLEHLRTILTNPSFVPIEEVVQRESEIGRLRDGWEKMEGRWKEAVHLLDGWRKRMATSGRSVNMEEIKMGLRLSPVRVRNVAETSYGLDLRMPPLYLGLNAVEEEAEDGEEKGGYQGGEDSQGDDDDDKNARVRNWPPLGRTPSPAETLHLVPAPDYAPGHEGLSDSESDASSTFADDVDDDEGDFDDDGPNVQIIEQSIMVPSLEDVSSAPVEFSRSTPSPTPPPPEKPALSKVTAAVIKEKEAERKPAKPKAAQAKGNQPGLRPSHSAGNRQGTKASSSSDTTKQTAKATTGAAPNTTTTTTAAVTRGRQRPGEVEDTAKERRQVRIVAATATATAAAAAVAEKPTARPAAPRVVAPATTTTTGLSRANSARATGGRPLPARRAGKPVTTTTAAASQPVSTLVQEKQRPASAASHASEASAASTATSEDSVALVPATGSVTTAAAAPTTRPVSSLASRKLTTAASAPTAPTTARPRRDRVQNRNASDEKTAAVPTTTTTASSSSSSSANSSGQMPPPSVPLTTIATAANRARSRSPTKTAAAGGSGGSGGSGGAGTAAGPGAVVSATSRLPLPTSANANAPPPASPALNMATIAAKLAASEREADAARVRAKLKAARSGLAGAKAKAVPAVEAAPAAASAAAETEAHDVDPVKKTAAADEAAEAPLSTSVNSINGEPAQQPLRKKRDPKDKDQRRASKAASRRRSTLNPWELKSLMAGSVQGAAPVPATAKETAETAAVEALS</sequence>
<feature type="compositionally biased region" description="Low complexity" evidence="4">
    <location>
        <begin position="735"/>
        <end position="779"/>
    </location>
</feature>
<dbReference type="AlphaFoldDB" id="A0A0C2INM0"/>
<feature type="compositionally biased region" description="Basic and acidic residues" evidence="4">
    <location>
        <begin position="44"/>
        <end position="59"/>
    </location>
</feature>
<feature type="compositionally biased region" description="Low complexity" evidence="4">
    <location>
        <begin position="665"/>
        <end position="688"/>
    </location>
</feature>
<name>A0A0C2INM0_9PEZI</name>
<reference evidence="5 6" key="1">
    <citation type="journal article" date="2014" name="BMC Genomics">
        <title>Comparative genomics of the major fungal agents of human and animal Sporotrichosis: Sporothrix schenckii and Sporothrix brasiliensis.</title>
        <authorList>
            <person name="Teixeira M.M."/>
            <person name="de Almeida L.G."/>
            <person name="Kubitschek-Barreira P."/>
            <person name="Alves F.L."/>
            <person name="Kioshima E.S."/>
            <person name="Abadio A.K."/>
            <person name="Fernandes L."/>
            <person name="Derengowski L.S."/>
            <person name="Ferreira K.S."/>
            <person name="Souza R.C."/>
            <person name="Ruiz J.C."/>
            <person name="de Andrade N.C."/>
            <person name="Paes H.C."/>
            <person name="Nicola A.M."/>
            <person name="Albuquerque P."/>
            <person name="Gerber A.L."/>
            <person name="Martins V.P."/>
            <person name="Peconick L.D."/>
            <person name="Neto A.V."/>
            <person name="Chaucanez C.B."/>
            <person name="Silva P.A."/>
            <person name="Cunha O.L."/>
            <person name="de Oliveira F.F."/>
            <person name="dos Santos T.C."/>
            <person name="Barros A.L."/>
            <person name="Soares M.A."/>
            <person name="de Oliveira L.M."/>
            <person name="Marini M.M."/>
            <person name="Villalobos-Duno H."/>
            <person name="Cunha M.M."/>
            <person name="de Hoog S."/>
            <person name="da Silveira J.F."/>
            <person name="Henrissat B."/>
            <person name="Nino-Vega G.A."/>
            <person name="Cisalpino P.S."/>
            <person name="Mora-Montes H.M."/>
            <person name="Almeida S.R."/>
            <person name="Stajich J.E."/>
            <person name="Lopes-Bezerra L.M."/>
            <person name="Vasconcelos A.T."/>
            <person name="Felipe M.S."/>
        </authorList>
    </citation>
    <scope>NUCLEOTIDE SEQUENCE [LARGE SCALE GENOMIC DNA]</scope>
    <source>
        <strain evidence="5 6">5110</strain>
    </source>
</reference>
<feature type="compositionally biased region" description="Polar residues" evidence="4">
    <location>
        <begin position="224"/>
        <end position="241"/>
    </location>
</feature>
<feature type="compositionally biased region" description="Low complexity" evidence="4">
    <location>
        <begin position="946"/>
        <end position="968"/>
    </location>
</feature>
<feature type="compositionally biased region" description="Low complexity" evidence="4">
    <location>
        <begin position="816"/>
        <end position="836"/>
    </location>
</feature>